<dbReference type="RefSeq" id="WP_202006749.1">
    <property type="nucleotide sequence ID" value="NZ_JAERRB010000001.1"/>
</dbReference>
<keyword evidence="4" id="KW-1185">Reference proteome</keyword>
<evidence type="ECO:0008006" key="5">
    <source>
        <dbReference type="Google" id="ProtNLM"/>
    </source>
</evidence>
<evidence type="ECO:0000313" key="3">
    <source>
        <dbReference type="EMBL" id="MBL0739780.1"/>
    </source>
</evidence>
<proteinExistence type="predicted"/>
<feature type="signal peptide" evidence="2">
    <location>
        <begin position="1"/>
        <end position="18"/>
    </location>
</feature>
<dbReference type="EMBL" id="JAERRB010000001">
    <property type="protein sequence ID" value="MBL0739780.1"/>
    <property type="molecule type" value="Genomic_DNA"/>
</dbReference>
<feature type="chain" id="PRO_5046502229" description="Pentapeptide repeat-containing protein" evidence="2">
    <location>
        <begin position="19"/>
        <end position="425"/>
    </location>
</feature>
<protein>
    <recommendedName>
        <fullName evidence="5">Pentapeptide repeat-containing protein</fullName>
    </recommendedName>
</protein>
<accession>A0ABS1KJZ0</accession>
<feature type="transmembrane region" description="Helical" evidence="1">
    <location>
        <begin position="402"/>
        <end position="423"/>
    </location>
</feature>
<feature type="transmembrane region" description="Helical" evidence="1">
    <location>
        <begin position="325"/>
        <end position="344"/>
    </location>
</feature>
<keyword evidence="1" id="KW-0472">Membrane</keyword>
<evidence type="ECO:0000256" key="1">
    <source>
        <dbReference type="SAM" id="Phobius"/>
    </source>
</evidence>
<comment type="caution">
    <text evidence="3">The sequence shown here is derived from an EMBL/GenBank/DDBJ whole genome shotgun (WGS) entry which is preliminary data.</text>
</comment>
<gene>
    <name evidence="3" type="ORF">JI741_01060</name>
</gene>
<keyword evidence="2" id="KW-0732">Signal</keyword>
<keyword evidence="1" id="KW-0812">Transmembrane</keyword>
<feature type="transmembrane region" description="Helical" evidence="1">
    <location>
        <begin position="372"/>
        <end position="390"/>
    </location>
</feature>
<evidence type="ECO:0000256" key="2">
    <source>
        <dbReference type="SAM" id="SignalP"/>
    </source>
</evidence>
<name>A0ABS1KJZ0_9BACT</name>
<keyword evidence="1" id="KW-1133">Transmembrane helix</keyword>
<organism evidence="3 4">
    <name type="scientific">Chryseolinea lacunae</name>
    <dbReference type="NCBI Taxonomy" id="2801331"/>
    <lineage>
        <taxon>Bacteria</taxon>
        <taxon>Pseudomonadati</taxon>
        <taxon>Bacteroidota</taxon>
        <taxon>Cytophagia</taxon>
        <taxon>Cytophagales</taxon>
        <taxon>Fulvivirgaceae</taxon>
        <taxon>Chryseolinea</taxon>
    </lineage>
</organism>
<sequence length="425" mass="50728">MYRLLCLILMLISSSSFAQKANSDSVYINHEFNGREFNYSKHANLYFEKILENRHWKIHTNFNLYECAVRSPVQYINKSFYSNFRFEYVDFYGYVQFFNDSIKSRPYLARSVFHQGLDFGETVFEEGLALEEDTIYGNFTLERSKSYGPININLSEFNGGITIDDATFEQDILFQSCNIKNRISMINLQLLGESSLIFFENHLPEYLFFQGVKIEQGEIDLSRLAFKPGEVHRIALYRADITKFHLDYIHFKLLLVDQHNKELSIEEINTIYESLLRNFNDRGQIQSFELLDIEFNDYKWAHGKFPWVWWIPHYWNFYGHRKGMVFLWAFVFLFMFSFLSYFMYDGLNDRNHGVYVIESIPTAKKINNYERMWYSFIYTSCIFFMFSLKIDKIRFRKKAMTFYLVVVSITGLICIAYMGAYVLDK</sequence>
<evidence type="ECO:0000313" key="4">
    <source>
        <dbReference type="Proteomes" id="UP000613030"/>
    </source>
</evidence>
<dbReference type="Proteomes" id="UP000613030">
    <property type="component" value="Unassembled WGS sequence"/>
</dbReference>
<reference evidence="3 4" key="1">
    <citation type="submission" date="2021-01" db="EMBL/GenBank/DDBJ databases">
        <title>Chryseolinea sp. Jin1 Genome sequencing and assembly.</title>
        <authorList>
            <person name="Kim I."/>
        </authorList>
    </citation>
    <scope>NUCLEOTIDE SEQUENCE [LARGE SCALE GENOMIC DNA]</scope>
    <source>
        <strain evidence="3 4">Jin1</strain>
    </source>
</reference>